<dbReference type="InterPro" id="IPR000182">
    <property type="entry name" value="GNAT_dom"/>
</dbReference>
<dbReference type="RefSeq" id="WP_319063672.1">
    <property type="nucleotide sequence ID" value="NZ_JARAYT010000001.1"/>
</dbReference>
<evidence type="ECO:0000256" key="1">
    <source>
        <dbReference type="ARBA" id="ARBA00022679"/>
    </source>
</evidence>
<dbReference type="InterPro" id="IPR013653">
    <property type="entry name" value="GCN5-like_dom"/>
</dbReference>
<sequence length="267" mass="28239">MAHQTDFRGGGAPSAPAAALPVALDVAAPAAALDLPVLDNAVWASLDGPHARFAERVGAAARYPADTYAFAALADPRDPAAWADLHTLVGAGTVVRIKPVHEVPDGWEVVGGGQGVQLVDTALRAEPAPEAVRLGLDDVPEILDLVARTGPGPFLKRTVELGTYLGIRDRGRLIAMAGERIQPPGWTEISAVCTDPDHRGRGLATRLVRAVAAGIRERGETPFLHAAADNTTAIRLYESIGFTLRRRSTILAVRSPETPRERAVRTS</sequence>
<keyword evidence="5" id="KW-1185">Reference proteome</keyword>
<protein>
    <submittedName>
        <fullName evidence="4">GNAT family N-acetyltransferase</fullName>
    </submittedName>
</protein>
<dbReference type="SUPFAM" id="SSF55729">
    <property type="entry name" value="Acyl-CoA N-acyltransferases (Nat)"/>
    <property type="match status" value="1"/>
</dbReference>
<dbReference type="EMBL" id="JARAYU010000026">
    <property type="protein sequence ID" value="MDX3706310.1"/>
    <property type="molecule type" value="Genomic_DNA"/>
</dbReference>
<dbReference type="InterPro" id="IPR016181">
    <property type="entry name" value="Acyl_CoA_acyltransferase"/>
</dbReference>
<reference evidence="4 5" key="1">
    <citation type="journal article" date="2023" name="Microb. Genom.">
        <title>Mesoterricola silvestris gen. nov., sp. nov., Mesoterricola sediminis sp. nov., Geothrix oryzae sp. nov., Geothrix edaphica sp. nov., Geothrix rubra sp. nov., and Geothrix limicola sp. nov., six novel members of Acidobacteriota isolated from soils.</title>
        <authorList>
            <person name="Weisberg A.J."/>
            <person name="Pearce E."/>
            <person name="Kramer C.G."/>
            <person name="Chang J.H."/>
            <person name="Clarke C.R."/>
        </authorList>
    </citation>
    <scope>NUCLEOTIDE SEQUENCE [LARGE SCALE GENOMIC DNA]</scope>
    <source>
        <strain evidence="4 5">ID09-01A</strain>
    </source>
</reference>
<feature type="domain" description="N-acetyltransferase" evidence="3">
    <location>
        <begin position="129"/>
        <end position="260"/>
    </location>
</feature>
<dbReference type="Pfam" id="PF08445">
    <property type="entry name" value="FR47"/>
    <property type="match status" value="1"/>
</dbReference>
<keyword evidence="2" id="KW-0012">Acyltransferase</keyword>
<evidence type="ECO:0000256" key="2">
    <source>
        <dbReference type="ARBA" id="ARBA00023315"/>
    </source>
</evidence>
<dbReference type="CDD" id="cd04301">
    <property type="entry name" value="NAT_SF"/>
    <property type="match status" value="1"/>
</dbReference>
<proteinExistence type="predicted"/>
<evidence type="ECO:0000259" key="3">
    <source>
        <dbReference type="PROSITE" id="PS51186"/>
    </source>
</evidence>
<comment type="caution">
    <text evidence="4">The sequence shown here is derived from an EMBL/GenBank/DDBJ whole genome shotgun (WGS) entry which is preliminary data.</text>
</comment>
<dbReference type="Proteomes" id="UP001271274">
    <property type="component" value="Unassembled WGS sequence"/>
</dbReference>
<dbReference type="PANTHER" id="PTHR43420:SF3">
    <property type="entry name" value="N-ACETYLTRANSFERASE DOMAIN-CONTAINING PROTEIN"/>
    <property type="match status" value="1"/>
</dbReference>
<name>A0ABU4NXT1_9ACTN</name>
<dbReference type="PROSITE" id="PS51186">
    <property type="entry name" value="GNAT"/>
    <property type="match status" value="1"/>
</dbReference>
<gene>
    <name evidence="4" type="ORF">PV662_42680</name>
</gene>
<dbReference type="PANTHER" id="PTHR43420">
    <property type="entry name" value="ACETYLTRANSFERASE"/>
    <property type="match status" value="1"/>
</dbReference>
<organism evidence="4 5">
    <name type="scientific">Streptomyces europaeiscabiei</name>
    <dbReference type="NCBI Taxonomy" id="146819"/>
    <lineage>
        <taxon>Bacteria</taxon>
        <taxon>Bacillati</taxon>
        <taxon>Actinomycetota</taxon>
        <taxon>Actinomycetes</taxon>
        <taxon>Kitasatosporales</taxon>
        <taxon>Streptomycetaceae</taxon>
        <taxon>Streptomyces</taxon>
    </lineage>
</organism>
<dbReference type="InterPro" id="IPR050680">
    <property type="entry name" value="YpeA/RimI_acetyltransf"/>
</dbReference>
<dbReference type="Gene3D" id="3.40.630.30">
    <property type="match status" value="1"/>
</dbReference>
<accession>A0ABU4NXT1</accession>
<evidence type="ECO:0000313" key="4">
    <source>
        <dbReference type="EMBL" id="MDX3706310.1"/>
    </source>
</evidence>
<keyword evidence="1" id="KW-0808">Transferase</keyword>
<evidence type="ECO:0000313" key="5">
    <source>
        <dbReference type="Proteomes" id="UP001271274"/>
    </source>
</evidence>